<dbReference type="PANTHER" id="PTHR10366">
    <property type="entry name" value="NAD DEPENDENT EPIMERASE/DEHYDRATASE"/>
    <property type="match status" value="1"/>
</dbReference>
<dbReference type="GO" id="GO:0016616">
    <property type="term" value="F:oxidoreductase activity, acting on the CH-OH group of donors, NAD or NADP as acceptor"/>
    <property type="evidence" value="ECO:0007669"/>
    <property type="project" value="TreeGrafter"/>
</dbReference>
<evidence type="ECO:0000313" key="5">
    <source>
        <dbReference type="Proteomes" id="UP000009234"/>
    </source>
</evidence>
<dbReference type="STRING" id="696281.Desru_2200"/>
<sequence length="335" mass="37531">MQRVFVTGGTGFIGYHIAKRLLQNGYNVRLLVHSSRRKLDILFHPKVEVVTGDILDVDGLRQAMRGCGIVYHAAGIVTFNPSLAVRNYAVNVQGTENICRLVLELGIEKLIYTSSAATIGKNPSGLSDETTAFNLWDISSHYKKSKVLAENKVMEFYKNFALPVVIVNPSVPIGTHDFRPSPSGSLVINHLKSKKPLIYAEGGMNFVDVEDVALGHLMAEKKGKVGERYILGNQNLSIYQFYNLLDTVSDKKTIKVKCPYWAALLVGKLSQQRVRHSTREPKYASEGVKLMRKKMFYDVSKARKELGISFTPLENACRKALRWFATEYGRAGEDR</sequence>
<evidence type="ECO:0000256" key="2">
    <source>
        <dbReference type="ARBA" id="ARBA00023445"/>
    </source>
</evidence>
<gene>
    <name evidence="4" type="ordered locus">Desru_2200</name>
</gene>
<dbReference type="Proteomes" id="UP000009234">
    <property type="component" value="Chromosome"/>
</dbReference>
<dbReference type="OrthoDB" id="244102at2"/>
<feature type="domain" description="Ketoreductase" evidence="3">
    <location>
        <begin position="2"/>
        <end position="142"/>
    </location>
</feature>
<dbReference type="EMBL" id="CP002780">
    <property type="protein sequence ID" value="AEG60449.1"/>
    <property type="molecule type" value="Genomic_DNA"/>
</dbReference>
<evidence type="ECO:0000313" key="4">
    <source>
        <dbReference type="EMBL" id="AEG60449.1"/>
    </source>
</evidence>
<evidence type="ECO:0000259" key="3">
    <source>
        <dbReference type="SMART" id="SM00822"/>
    </source>
</evidence>
<evidence type="ECO:0000256" key="1">
    <source>
        <dbReference type="ARBA" id="ARBA00023002"/>
    </source>
</evidence>
<accession>F6DKS4</accession>
<dbReference type="RefSeq" id="WP_013842208.1">
    <property type="nucleotide sequence ID" value="NC_015589.1"/>
</dbReference>
<dbReference type="Gene3D" id="3.40.50.720">
    <property type="entry name" value="NAD(P)-binding Rossmann-like Domain"/>
    <property type="match status" value="1"/>
</dbReference>
<dbReference type="SMART" id="SM00822">
    <property type="entry name" value="PKS_KR"/>
    <property type="match status" value="1"/>
</dbReference>
<dbReference type="SUPFAM" id="SSF51735">
    <property type="entry name" value="NAD(P)-binding Rossmann-fold domains"/>
    <property type="match status" value="1"/>
</dbReference>
<dbReference type="InterPro" id="IPR001509">
    <property type="entry name" value="Epimerase_deHydtase"/>
</dbReference>
<dbReference type="HOGENOM" id="CLU_007383_6_0_9"/>
<keyword evidence="1" id="KW-0560">Oxidoreductase</keyword>
<dbReference type="Pfam" id="PF01370">
    <property type="entry name" value="Epimerase"/>
    <property type="match status" value="1"/>
</dbReference>
<protein>
    <submittedName>
        <fullName evidence="4">NAD-dependent epimerase/dehydratase</fullName>
    </submittedName>
</protein>
<dbReference type="AlphaFoldDB" id="F6DKS4"/>
<dbReference type="InterPro" id="IPR036291">
    <property type="entry name" value="NAD(P)-bd_dom_sf"/>
</dbReference>
<dbReference type="InterPro" id="IPR050425">
    <property type="entry name" value="NAD(P)_dehydrat-like"/>
</dbReference>
<keyword evidence="5" id="KW-1185">Reference proteome</keyword>
<proteinExistence type="inferred from homology"/>
<reference evidence="5" key="1">
    <citation type="submission" date="2011-05" db="EMBL/GenBank/DDBJ databases">
        <title>Complete sequence of Desulfotomaculum ruminis DSM 2154.</title>
        <authorList>
            <person name="Lucas S."/>
            <person name="Copeland A."/>
            <person name="Lapidus A."/>
            <person name="Cheng J.-F."/>
            <person name="Goodwin L."/>
            <person name="Pitluck S."/>
            <person name="Lu M."/>
            <person name="Detter J.C."/>
            <person name="Han C."/>
            <person name="Tapia R."/>
            <person name="Land M."/>
            <person name="Hauser L."/>
            <person name="Kyrpides N."/>
            <person name="Ivanova N."/>
            <person name="Mikhailova N."/>
            <person name="Pagani I."/>
            <person name="Stams A.J.M."/>
            <person name="Plugge C.M."/>
            <person name="Muyzer G."/>
            <person name="Kuever J."/>
            <person name="Parshina S.N."/>
            <person name="Ivanova A.E."/>
            <person name="Nazina T.N."/>
            <person name="Brambilla E."/>
            <person name="Spring S."/>
            <person name="Klenk H.-P."/>
            <person name="Woyke T."/>
        </authorList>
    </citation>
    <scope>NUCLEOTIDE SEQUENCE [LARGE SCALE GENOMIC DNA]</scope>
    <source>
        <strain evidence="5">ATCC 23193 / DSM 2154 / NCIB 8452 / DL</strain>
    </source>
</reference>
<organism evidence="4 5">
    <name type="scientific">Desulforamulus ruminis (strain ATCC 23193 / DSM 2154 / NCIMB 8452 / DL)</name>
    <name type="common">Desulfotomaculum ruminis</name>
    <dbReference type="NCBI Taxonomy" id="696281"/>
    <lineage>
        <taxon>Bacteria</taxon>
        <taxon>Bacillati</taxon>
        <taxon>Bacillota</taxon>
        <taxon>Clostridia</taxon>
        <taxon>Eubacteriales</taxon>
        <taxon>Peptococcaceae</taxon>
        <taxon>Desulforamulus</taxon>
    </lineage>
</organism>
<dbReference type="KEGG" id="dru:Desru_2200"/>
<dbReference type="eggNOG" id="COG0451">
    <property type="taxonomic scope" value="Bacteria"/>
</dbReference>
<reference evidence="4 5" key="2">
    <citation type="journal article" date="2012" name="Stand. Genomic Sci.">
        <title>Complete genome sequence of the sulfate-reducing firmicute Desulfotomaculum ruminis type strain (DL(T)).</title>
        <authorList>
            <person name="Spring S."/>
            <person name="Visser M."/>
            <person name="Lu M."/>
            <person name="Copeland A."/>
            <person name="Lapidus A."/>
            <person name="Lucas S."/>
            <person name="Cheng J.F."/>
            <person name="Han C."/>
            <person name="Tapia R."/>
            <person name="Goodwin L.A."/>
            <person name="Pitluck S."/>
            <person name="Ivanova N."/>
            <person name="Land M."/>
            <person name="Hauser L."/>
            <person name="Larimer F."/>
            <person name="Rohde M."/>
            <person name="Goker M."/>
            <person name="Detter J.C."/>
            <person name="Kyrpides N.C."/>
            <person name="Woyke T."/>
            <person name="Schaap P.J."/>
            <person name="Plugge C.M."/>
            <person name="Muyzer G."/>
            <person name="Kuever J."/>
            <person name="Pereira I.A."/>
            <person name="Parshina S.N."/>
            <person name="Bernier-Latmani R."/>
            <person name="Stams A.J."/>
            <person name="Klenk H.P."/>
        </authorList>
    </citation>
    <scope>NUCLEOTIDE SEQUENCE [LARGE SCALE GENOMIC DNA]</scope>
    <source>
        <strain evidence="5">ATCC 23193 / DSM 2154 / NCIB 8452 / DL</strain>
    </source>
</reference>
<dbReference type="PANTHER" id="PTHR10366:SF564">
    <property type="entry name" value="STEROL-4-ALPHA-CARBOXYLATE 3-DEHYDROGENASE, DECARBOXYLATING"/>
    <property type="match status" value="1"/>
</dbReference>
<dbReference type="InterPro" id="IPR057326">
    <property type="entry name" value="KR_dom"/>
</dbReference>
<comment type="similarity">
    <text evidence="2">Belongs to the NAD(P)-dependent epimerase/dehydratase family. Dihydroflavonol-4-reductase subfamily.</text>
</comment>
<name>F6DKS4_DESRL</name>